<keyword evidence="5" id="KW-0732">Signal</keyword>
<dbReference type="Proteomes" id="UP001235547">
    <property type="component" value="Chromosome 2"/>
</dbReference>
<evidence type="ECO:0000256" key="8">
    <source>
        <dbReference type="ARBA" id="ARBA00030642"/>
    </source>
</evidence>
<comment type="similarity">
    <text evidence="2">Belongs to the PpiC/parvulin rotamase family.</text>
</comment>
<dbReference type="Gene3D" id="3.10.50.40">
    <property type="match status" value="1"/>
</dbReference>
<dbReference type="InterPro" id="IPR046357">
    <property type="entry name" value="PPIase_dom_sf"/>
</dbReference>
<dbReference type="InterPro" id="IPR050245">
    <property type="entry name" value="PrsA_foldase"/>
</dbReference>
<comment type="catalytic activity">
    <reaction evidence="1">
        <text>[protein]-peptidylproline (omega=180) = [protein]-peptidylproline (omega=0)</text>
        <dbReference type="Rhea" id="RHEA:16237"/>
        <dbReference type="Rhea" id="RHEA-COMP:10747"/>
        <dbReference type="Rhea" id="RHEA-COMP:10748"/>
        <dbReference type="ChEBI" id="CHEBI:83833"/>
        <dbReference type="ChEBI" id="CHEBI:83834"/>
        <dbReference type="EC" id="5.2.1.8"/>
    </reaction>
</comment>
<accession>A0ABY8CTH3</accession>
<sequence>MTLFREPLLHFAVIGAVLFGGYSWLHDEQPEAAAVEPVRIGEGDVRWLKQTWSSQWLRDPTADELKGLVDDLLNERLLAREAKEMGLDQDDTIIRRRLAQKLKFVIEDTAQLVEPTEAELRQFYVANPAHFATQGRLSFRQLYFNPERRPDAAADAQIALAELNAKREAEGTTGDRLLLGERFDDASELAVSGMFGADFAREVFALEPGHWRGPVKSGYGLHLVFVTQRTPTAPKPFETVKDDVLAEWRRARQAEFGRDYLGELRKKYGVELDEGAKAVLGSAPTPKVAEK</sequence>
<evidence type="ECO:0000313" key="13">
    <source>
        <dbReference type="Proteomes" id="UP001235547"/>
    </source>
</evidence>
<evidence type="ECO:0000256" key="5">
    <source>
        <dbReference type="ARBA" id="ARBA00022729"/>
    </source>
</evidence>
<reference evidence="12 13" key="1">
    <citation type="submission" date="2023-03" db="EMBL/GenBank/DDBJ databases">
        <authorList>
            <person name="Kaur S."/>
            <person name="Espinosa-Saiz D."/>
            <person name="Velazquez E."/>
            <person name="Menendez E."/>
            <person name="diCenzo G.C."/>
        </authorList>
    </citation>
    <scope>NUCLEOTIDE SEQUENCE [LARGE SCALE GENOMIC DNA]</scope>
    <source>
        <strain evidence="12 13">LMG 27395</strain>
    </source>
</reference>
<evidence type="ECO:0000256" key="9">
    <source>
        <dbReference type="ARBA" id="ARBA00031484"/>
    </source>
</evidence>
<evidence type="ECO:0000256" key="7">
    <source>
        <dbReference type="ARBA" id="ARBA00023235"/>
    </source>
</evidence>
<dbReference type="InterPro" id="IPR027304">
    <property type="entry name" value="Trigger_fact/SurA_dom_sf"/>
</dbReference>
<organism evidence="12 13">
    <name type="scientific">Sinorhizobium numidicum</name>
    <dbReference type="NCBI Taxonomy" id="680248"/>
    <lineage>
        <taxon>Bacteria</taxon>
        <taxon>Pseudomonadati</taxon>
        <taxon>Pseudomonadota</taxon>
        <taxon>Alphaproteobacteria</taxon>
        <taxon>Hyphomicrobiales</taxon>
        <taxon>Rhizobiaceae</taxon>
        <taxon>Sinorhizobium/Ensifer group</taxon>
        <taxon>Sinorhizobium</taxon>
    </lineage>
</organism>
<keyword evidence="6 10" id="KW-0697">Rotamase</keyword>
<dbReference type="SUPFAM" id="SSF54534">
    <property type="entry name" value="FKBP-like"/>
    <property type="match status" value="1"/>
</dbReference>
<name>A0ABY8CTH3_9HYPH</name>
<feature type="domain" description="PpiC" evidence="11">
    <location>
        <begin position="115"/>
        <end position="228"/>
    </location>
</feature>
<dbReference type="InterPro" id="IPR000297">
    <property type="entry name" value="PPIase_PpiC"/>
</dbReference>
<gene>
    <name evidence="12" type="ORF">PYH38_001960</name>
</gene>
<evidence type="ECO:0000256" key="3">
    <source>
        <dbReference type="ARBA" id="ARBA00013194"/>
    </source>
</evidence>
<evidence type="ECO:0000259" key="11">
    <source>
        <dbReference type="PROSITE" id="PS50198"/>
    </source>
</evidence>
<evidence type="ECO:0000256" key="4">
    <source>
        <dbReference type="ARBA" id="ARBA00018370"/>
    </source>
</evidence>
<proteinExistence type="inferred from homology"/>
<dbReference type="GO" id="GO:0016853">
    <property type="term" value="F:isomerase activity"/>
    <property type="evidence" value="ECO:0007669"/>
    <property type="project" value="UniProtKB-KW"/>
</dbReference>
<dbReference type="EC" id="5.2.1.8" evidence="3"/>
<dbReference type="SUPFAM" id="SSF109998">
    <property type="entry name" value="Triger factor/SurA peptide-binding domain-like"/>
    <property type="match status" value="1"/>
</dbReference>
<evidence type="ECO:0000256" key="10">
    <source>
        <dbReference type="PROSITE-ProRule" id="PRU00278"/>
    </source>
</evidence>
<dbReference type="PANTHER" id="PTHR47245">
    <property type="entry name" value="PEPTIDYLPROLYL ISOMERASE"/>
    <property type="match status" value="1"/>
</dbReference>
<keyword evidence="13" id="KW-1185">Reference proteome</keyword>
<dbReference type="EMBL" id="CP120370">
    <property type="protein sequence ID" value="WEX80513.1"/>
    <property type="molecule type" value="Genomic_DNA"/>
</dbReference>
<dbReference type="Pfam" id="PF13145">
    <property type="entry name" value="Rotamase_2"/>
    <property type="match status" value="1"/>
</dbReference>
<protein>
    <recommendedName>
        <fullName evidence="4">Parvulin-like PPIase</fullName>
        <ecNumber evidence="3">5.2.1.8</ecNumber>
    </recommendedName>
    <alternativeName>
        <fullName evidence="8">Peptidyl-prolyl cis-trans isomerase plp</fullName>
    </alternativeName>
    <alternativeName>
        <fullName evidence="9">Rotamase plp</fullName>
    </alternativeName>
</protein>
<dbReference type="PANTHER" id="PTHR47245:SF1">
    <property type="entry name" value="FOLDASE PROTEIN PRSA"/>
    <property type="match status" value="1"/>
</dbReference>
<keyword evidence="7 10" id="KW-0413">Isomerase</keyword>
<evidence type="ECO:0000256" key="2">
    <source>
        <dbReference type="ARBA" id="ARBA00007656"/>
    </source>
</evidence>
<dbReference type="RefSeq" id="WP_280731229.1">
    <property type="nucleotide sequence ID" value="NZ_CP120367.1"/>
</dbReference>
<evidence type="ECO:0000256" key="6">
    <source>
        <dbReference type="ARBA" id="ARBA00023110"/>
    </source>
</evidence>
<evidence type="ECO:0000313" key="12">
    <source>
        <dbReference type="EMBL" id="WEX80513.1"/>
    </source>
</evidence>
<dbReference type="PROSITE" id="PS50198">
    <property type="entry name" value="PPIC_PPIASE_2"/>
    <property type="match status" value="1"/>
</dbReference>
<evidence type="ECO:0000256" key="1">
    <source>
        <dbReference type="ARBA" id="ARBA00000971"/>
    </source>
</evidence>